<reference evidence="3 5" key="2">
    <citation type="submission" date="2018-01" db="EMBL/GenBank/DDBJ databases">
        <title>Whole genome sequence of Azospirillum brasilense REC3 isolated from strawberry roots.</title>
        <authorList>
            <person name="Fontana C.A."/>
            <person name="Salazar S.M."/>
            <person name="Bassi D."/>
            <person name="Puglisi E."/>
            <person name="Lovaisa N.C."/>
            <person name="Toffoli L.M."/>
            <person name="Pedraza R."/>
            <person name="Cocconcelli P.S."/>
        </authorList>
    </citation>
    <scope>NUCLEOTIDE SEQUENCE [LARGE SCALE GENOMIC DNA]</scope>
    <source>
        <strain evidence="3 5">REC3</strain>
    </source>
</reference>
<gene>
    <name evidence="2" type="ORF">ABAZ39_03410</name>
    <name evidence="3" type="ORF">C1S70_25345</name>
</gene>
<dbReference type="AlphaFoldDB" id="A0A060DE07"/>
<dbReference type="EMBL" id="CP007793">
    <property type="protein sequence ID" value="AIB11082.1"/>
    <property type="molecule type" value="Genomic_DNA"/>
</dbReference>
<dbReference type="Proteomes" id="UP000027186">
    <property type="component" value="Chromosome"/>
</dbReference>
<dbReference type="Pfam" id="PF01261">
    <property type="entry name" value="AP_endonuc_2"/>
    <property type="match status" value="1"/>
</dbReference>
<accession>A0A2K1FUA2</accession>
<evidence type="ECO:0000313" key="2">
    <source>
        <dbReference type="EMBL" id="AIB11082.1"/>
    </source>
</evidence>
<accession>A0A060DE07</accession>
<protein>
    <submittedName>
        <fullName evidence="2">Endonuclease</fullName>
    </submittedName>
    <submittedName>
        <fullName evidence="3">Sugar phosphate isomerase/epimerase</fullName>
    </submittedName>
</protein>
<reference evidence="2 4" key="1">
    <citation type="journal article" date="2014" name="Genome Announc.">
        <title>Complete Genome Sequence of the Model Rhizosphere Strain Azospirillum brasilense Az39, Successfully Applied in Agriculture.</title>
        <authorList>
            <person name="Rivera D."/>
            <person name="Revale S."/>
            <person name="Molina R."/>
            <person name="Gualpa J."/>
            <person name="Puente M."/>
            <person name="Maroniche G."/>
            <person name="Paris G."/>
            <person name="Baker D."/>
            <person name="Clavijo B."/>
            <person name="McLay K."/>
            <person name="Spaepen S."/>
            <person name="Perticari A."/>
            <person name="Vazquez M."/>
            <person name="Wisniewski-Dye F."/>
            <person name="Watkins C."/>
            <person name="Martinez-Abarca F."/>
            <person name="Vanderleyden J."/>
            <person name="Cassan F."/>
        </authorList>
    </citation>
    <scope>NUCLEOTIDE SEQUENCE [LARGE SCALE GENOMIC DNA]</scope>
    <source>
        <strain evidence="2 4">Az39</strain>
    </source>
</reference>
<evidence type="ECO:0000313" key="5">
    <source>
        <dbReference type="Proteomes" id="UP000236268"/>
    </source>
</evidence>
<organism evidence="2 4">
    <name type="scientific">Azospirillum argentinense</name>
    <dbReference type="NCBI Taxonomy" id="2970906"/>
    <lineage>
        <taxon>Bacteria</taxon>
        <taxon>Pseudomonadati</taxon>
        <taxon>Pseudomonadota</taxon>
        <taxon>Alphaproteobacteria</taxon>
        <taxon>Rhodospirillales</taxon>
        <taxon>Azospirillaceae</taxon>
        <taxon>Azospirillum</taxon>
    </lineage>
</organism>
<keyword evidence="2" id="KW-0255">Endonuclease</keyword>
<dbReference type="RefSeq" id="WP_038526734.1">
    <property type="nucleotide sequence ID" value="NZ_CP007793.1"/>
</dbReference>
<dbReference type="PANTHER" id="PTHR12110:SF52">
    <property type="entry name" value="XYLOSE ISOMERASE"/>
    <property type="match status" value="1"/>
</dbReference>
<dbReference type="Proteomes" id="UP000236268">
    <property type="component" value="Unassembled WGS sequence"/>
</dbReference>
<sequence>MRDFSGDHRWLSINTATVRKQGDLLQIFDACARQGIRAVSPWRDQVAAVGLDRAVRAVKELGLELSGYCRGGMFPADPDRRAEVRDDNRRAVDEAVALGAPCLVLVVGGLPQFSRPGSPPSKDIALARAQVEDGIAELLEHARGAEMPLAIEPLHPMYAADRACVNTMGHALDLCDRLDPQGTGALGVALDVYHVWWDPELEAQIRRAGRNRLCAFHVCDWLVPTADLLEDRGMMGDGMIDIPMIRGWVEAVGFQGYSEVEIFSRRWWARPLDEVLAVCVERHRSSV</sequence>
<evidence type="ECO:0000259" key="1">
    <source>
        <dbReference type="Pfam" id="PF01261"/>
    </source>
</evidence>
<evidence type="ECO:0000313" key="4">
    <source>
        <dbReference type="Proteomes" id="UP000027186"/>
    </source>
</evidence>
<dbReference type="KEGG" id="abq:ABAZ39_03410"/>
<dbReference type="EMBL" id="POWG01000036">
    <property type="protein sequence ID" value="PNQ96078.1"/>
    <property type="molecule type" value="Genomic_DNA"/>
</dbReference>
<dbReference type="InterPro" id="IPR050312">
    <property type="entry name" value="IolE/XylAMocC-like"/>
</dbReference>
<dbReference type="PANTHER" id="PTHR12110">
    <property type="entry name" value="HYDROXYPYRUVATE ISOMERASE"/>
    <property type="match status" value="1"/>
</dbReference>
<proteinExistence type="predicted"/>
<dbReference type="InterPro" id="IPR036237">
    <property type="entry name" value="Xyl_isomerase-like_sf"/>
</dbReference>
<name>A0A060DE07_9PROT</name>
<keyword evidence="2" id="KW-0540">Nuclease</keyword>
<keyword evidence="3" id="KW-0413">Isomerase</keyword>
<dbReference type="GO" id="GO:0016853">
    <property type="term" value="F:isomerase activity"/>
    <property type="evidence" value="ECO:0007669"/>
    <property type="project" value="UniProtKB-KW"/>
</dbReference>
<dbReference type="InterPro" id="IPR013022">
    <property type="entry name" value="Xyl_isomerase-like_TIM-brl"/>
</dbReference>
<dbReference type="Gene3D" id="3.20.20.150">
    <property type="entry name" value="Divalent-metal-dependent TIM barrel enzymes"/>
    <property type="match status" value="1"/>
</dbReference>
<feature type="domain" description="Xylose isomerase-like TIM barrel" evidence="1">
    <location>
        <begin position="28"/>
        <end position="273"/>
    </location>
</feature>
<evidence type="ECO:0000313" key="3">
    <source>
        <dbReference type="EMBL" id="PNQ96078.1"/>
    </source>
</evidence>
<keyword evidence="2" id="KW-0378">Hydrolase</keyword>
<dbReference type="SUPFAM" id="SSF51658">
    <property type="entry name" value="Xylose isomerase-like"/>
    <property type="match status" value="1"/>
</dbReference>
<dbReference type="OrthoDB" id="9787068at2"/>
<dbReference type="GO" id="GO:0004519">
    <property type="term" value="F:endonuclease activity"/>
    <property type="evidence" value="ECO:0007669"/>
    <property type="project" value="UniProtKB-KW"/>
</dbReference>